<evidence type="ECO:0000259" key="16">
    <source>
        <dbReference type="Pfam" id="PF06827"/>
    </source>
</evidence>
<dbReference type="InterPro" id="IPR033708">
    <property type="entry name" value="Anticodon_Ile_BEm"/>
</dbReference>
<dbReference type="InterPro" id="IPR010663">
    <property type="entry name" value="Znf_FPG/IleRS"/>
</dbReference>
<dbReference type="InterPro" id="IPR002300">
    <property type="entry name" value="aa-tRNA-synth_Ia"/>
</dbReference>
<keyword evidence="5 14" id="KW-0436">Ligase</keyword>
<evidence type="ECO:0000259" key="17">
    <source>
        <dbReference type="Pfam" id="PF08264"/>
    </source>
</evidence>
<dbReference type="PROSITE" id="PS00178">
    <property type="entry name" value="AA_TRNA_LIGASE_I"/>
    <property type="match status" value="1"/>
</dbReference>
<feature type="short sequence motif" description="'HIGH' region" evidence="14">
    <location>
        <begin position="57"/>
        <end position="67"/>
    </location>
</feature>
<dbReference type="InterPro" id="IPR014729">
    <property type="entry name" value="Rossmann-like_a/b/a_fold"/>
</dbReference>
<accession>A0A1V9QSE1</accession>
<name>A0A1V9QSE1_9LACO</name>
<dbReference type="GO" id="GO:0006428">
    <property type="term" value="P:isoleucyl-tRNA aminoacylation"/>
    <property type="evidence" value="ECO:0007669"/>
    <property type="project" value="UniProtKB-UniRule"/>
</dbReference>
<feature type="binding site" evidence="14">
    <location>
        <position position="894"/>
    </location>
    <ligand>
        <name>Zn(2+)</name>
        <dbReference type="ChEBI" id="CHEBI:29105"/>
    </ligand>
</feature>
<feature type="binding site" evidence="14">
    <location>
        <position position="914"/>
    </location>
    <ligand>
        <name>Zn(2+)</name>
        <dbReference type="ChEBI" id="CHEBI:29105"/>
    </ligand>
</feature>
<sequence length="931" mass="106202">MKVKDTLNLGKTKFPMRGNLPVREVERQNEWEENKVYEQRQKLNEGKPSFVLHDGPPYANGNIHMGHAMNKISKDFIVRSKSMMGFRTPYVPGWDTHGLPIEQQLKKAGVDRKALSVAEFREMCRQYALEQVDKQRKDFKRLGVAGEWDNPYLTLKPEYEAQQIRVFGKMAEKGLIYKGKKPVFWSWSSESALAEAEVEYHDVTSPSAFYGEQVVDGKGVLDENTYMVVWTTTPWTIPASEGITIDATFDYAVVQHDDDERKYVLAADLVNADAELFGWNDVKIVKTVKGAELENVLCQHPFYPERKLVTMLGDFVTTDAGTGLVHTAPGFGEDDFNIGVKYGLDVYVPVDDKGYMTEDTGEDFAGLFYEDANEVSLKKLEEAGVLLKQMDYEHSYPFDWRTKKPIIFRATPQWFASVDKIRDQILGAINEVQFFPDWGQKRLYNMIRDRGDWVISRQRVWGVPLPIFYGEDGEAIMTKETIEHVAKLVEEHGSNIWFQREAKDLLPEGFTSEHSPNGKFTKETDIMDVWFDSGSSHQGVCAERDYLTYPADLYLEGSDQYRGWFNSSLITSVAYSGHAPYKQILSQGFTLDGKGRKMSKSLGNTIVPSEVIDKMGAEIIRLWVLSVDTSADVRVSMGSFQQIAESYRKFRNTVRFLLANTTDFDPAKNAVAFDEMESIDKYMTVLVNKFTKEILDAYANYEFMEIYKKLINFITTDLSAFYMDVAKDVVYIEAPDSKKRRSMQTVLYDVVVRLTKLMTPILPHTTEEIWKYLKEDEEYAQLSEMPEVKHFNNEEKLVDLWNRFMNLRSGVFKALEEARNEKLIGKSFEAHVDLYVSNGVQADLDALNANVRQALIVSALDVHPLSEAPENALKFNDEYAVVVEHAEGEVCPRCRMIKTDIGSDADLPTLCASCAEIVRENYPEALAEGLE</sequence>
<dbReference type="PRINTS" id="PR00984">
    <property type="entry name" value="TRNASYNTHILE"/>
</dbReference>
<evidence type="ECO:0000313" key="19">
    <source>
        <dbReference type="Proteomes" id="UP000192638"/>
    </source>
</evidence>
<evidence type="ECO:0000256" key="13">
    <source>
        <dbReference type="ARBA" id="ARBA00048359"/>
    </source>
</evidence>
<dbReference type="GO" id="GO:0008270">
    <property type="term" value="F:zinc ion binding"/>
    <property type="evidence" value="ECO:0007669"/>
    <property type="project" value="UniProtKB-UniRule"/>
</dbReference>
<dbReference type="FunFam" id="1.10.10.830:FF:000001">
    <property type="entry name" value="Isoleucine--tRNA ligase"/>
    <property type="match status" value="1"/>
</dbReference>
<dbReference type="SUPFAM" id="SSF52374">
    <property type="entry name" value="Nucleotidylyl transferase"/>
    <property type="match status" value="1"/>
</dbReference>
<proteinExistence type="inferred from homology"/>
<evidence type="ECO:0000256" key="2">
    <source>
        <dbReference type="ARBA" id="ARBA00006887"/>
    </source>
</evidence>
<evidence type="ECO:0000256" key="12">
    <source>
        <dbReference type="ARBA" id="ARBA00025217"/>
    </source>
</evidence>
<feature type="domain" description="Zinc finger FPG/IleRS-type" evidence="16">
    <location>
        <begin position="888"/>
        <end position="916"/>
    </location>
</feature>
<evidence type="ECO:0000256" key="1">
    <source>
        <dbReference type="ARBA" id="ARBA00004496"/>
    </source>
</evidence>
<keyword evidence="9 14" id="KW-0067">ATP-binding</keyword>
<dbReference type="InterPro" id="IPR023585">
    <property type="entry name" value="Ile-tRNA-ligase_type1"/>
</dbReference>
<dbReference type="GO" id="GO:0004822">
    <property type="term" value="F:isoleucine-tRNA ligase activity"/>
    <property type="evidence" value="ECO:0007669"/>
    <property type="project" value="UniProtKB-UniRule"/>
</dbReference>
<dbReference type="InterPro" id="IPR002301">
    <property type="entry name" value="Ile-tRNA-ligase"/>
</dbReference>
<dbReference type="FunFam" id="3.40.50.620:FF:000152">
    <property type="entry name" value="Isoleucine--tRNA ligase"/>
    <property type="match status" value="1"/>
</dbReference>
<dbReference type="AlphaFoldDB" id="A0A1V9QSE1"/>
<evidence type="ECO:0000259" key="15">
    <source>
        <dbReference type="Pfam" id="PF00133"/>
    </source>
</evidence>
<keyword evidence="4 14" id="KW-0963">Cytoplasm</keyword>
<keyword evidence="6 14" id="KW-0479">Metal-binding</keyword>
<feature type="binding site" evidence="14">
    <location>
        <position position="911"/>
    </location>
    <ligand>
        <name>Zn(2+)</name>
        <dbReference type="ChEBI" id="CHEBI:29105"/>
    </ligand>
</feature>
<gene>
    <name evidence="14" type="primary">ileS</name>
    <name evidence="18" type="ORF">B6U60_05135</name>
</gene>
<evidence type="ECO:0000256" key="3">
    <source>
        <dbReference type="ARBA" id="ARBA00011245"/>
    </source>
</evidence>
<evidence type="ECO:0000256" key="8">
    <source>
        <dbReference type="ARBA" id="ARBA00022833"/>
    </source>
</evidence>
<comment type="similarity">
    <text evidence="2 14">Belongs to the class-I aminoacyl-tRNA synthetase family. IleS type 1 subfamily.</text>
</comment>
<protein>
    <recommendedName>
        <fullName evidence="14">Isoleucine--tRNA ligase</fullName>
        <ecNumber evidence="14">6.1.1.5</ecNumber>
    </recommendedName>
    <alternativeName>
        <fullName evidence="14">Isoleucyl-tRNA synthetase</fullName>
        <shortName evidence="14">IleRS</shortName>
    </alternativeName>
</protein>
<evidence type="ECO:0000256" key="4">
    <source>
        <dbReference type="ARBA" id="ARBA00022490"/>
    </source>
</evidence>
<dbReference type="NCBIfam" id="TIGR00392">
    <property type="entry name" value="ileS"/>
    <property type="match status" value="1"/>
</dbReference>
<dbReference type="EC" id="6.1.1.5" evidence="14"/>
<dbReference type="EMBL" id="NBEB01000050">
    <property type="protein sequence ID" value="OQQ83758.1"/>
    <property type="molecule type" value="Genomic_DNA"/>
</dbReference>
<dbReference type="Gene3D" id="1.10.730.20">
    <property type="match status" value="1"/>
</dbReference>
<dbReference type="CDD" id="cd00818">
    <property type="entry name" value="IleRS_core"/>
    <property type="match status" value="1"/>
</dbReference>
<dbReference type="SUPFAM" id="SSF50677">
    <property type="entry name" value="ValRS/IleRS/LeuRS editing domain"/>
    <property type="match status" value="1"/>
</dbReference>
<feature type="binding site" evidence="14">
    <location>
        <position position="556"/>
    </location>
    <ligand>
        <name>L-isoleucyl-5'-AMP</name>
        <dbReference type="ChEBI" id="CHEBI:178002"/>
    </ligand>
</feature>
<dbReference type="GO" id="GO:0005524">
    <property type="term" value="F:ATP binding"/>
    <property type="evidence" value="ECO:0007669"/>
    <property type="project" value="UniProtKB-UniRule"/>
</dbReference>
<dbReference type="InterPro" id="IPR001412">
    <property type="entry name" value="aa-tRNA-synth_I_CS"/>
</dbReference>
<dbReference type="PANTHER" id="PTHR42765">
    <property type="entry name" value="SOLEUCYL-TRNA SYNTHETASE"/>
    <property type="match status" value="1"/>
</dbReference>
<dbReference type="RefSeq" id="WP_081530600.1">
    <property type="nucleotide sequence ID" value="NZ_NBEB01000050.1"/>
</dbReference>
<comment type="caution">
    <text evidence="18">The sequence shown here is derived from an EMBL/GenBank/DDBJ whole genome shotgun (WGS) entry which is preliminary data.</text>
</comment>
<evidence type="ECO:0000256" key="11">
    <source>
        <dbReference type="ARBA" id="ARBA00023146"/>
    </source>
</evidence>
<dbReference type="PANTHER" id="PTHR42765:SF1">
    <property type="entry name" value="ISOLEUCINE--TRNA LIGASE, MITOCHONDRIAL"/>
    <property type="match status" value="1"/>
</dbReference>
<evidence type="ECO:0000256" key="6">
    <source>
        <dbReference type="ARBA" id="ARBA00022723"/>
    </source>
</evidence>
<keyword evidence="10 14" id="KW-0648">Protein biosynthesis</keyword>
<dbReference type="Pfam" id="PF08264">
    <property type="entry name" value="Anticodon_1"/>
    <property type="match status" value="1"/>
</dbReference>
<dbReference type="GO" id="GO:0002161">
    <property type="term" value="F:aminoacyl-tRNA deacylase activity"/>
    <property type="evidence" value="ECO:0007669"/>
    <property type="project" value="InterPro"/>
</dbReference>
<evidence type="ECO:0000256" key="5">
    <source>
        <dbReference type="ARBA" id="ARBA00022598"/>
    </source>
</evidence>
<evidence type="ECO:0000313" key="18">
    <source>
        <dbReference type="EMBL" id="OQQ83758.1"/>
    </source>
</evidence>
<dbReference type="Pfam" id="PF00133">
    <property type="entry name" value="tRNA-synt_1"/>
    <property type="match status" value="1"/>
</dbReference>
<keyword evidence="11 14" id="KW-0030">Aminoacyl-tRNA synthetase</keyword>
<keyword evidence="7 14" id="KW-0547">Nucleotide-binding</keyword>
<comment type="subcellular location">
    <subcellularLocation>
        <location evidence="1 14">Cytoplasm</location>
    </subcellularLocation>
</comment>
<dbReference type="InterPro" id="IPR050081">
    <property type="entry name" value="Ile-tRNA_ligase"/>
</dbReference>
<dbReference type="FunFam" id="3.90.740.10:FF:000006">
    <property type="entry name" value="Isoleucine--tRNA ligase"/>
    <property type="match status" value="1"/>
</dbReference>
<dbReference type="Gene3D" id="1.10.10.830">
    <property type="entry name" value="Ile-tRNA synthetase CP2 domain-like"/>
    <property type="match status" value="1"/>
</dbReference>
<evidence type="ECO:0000256" key="10">
    <source>
        <dbReference type="ARBA" id="ARBA00022917"/>
    </source>
</evidence>
<comment type="function">
    <text evidence="12 14">Catalyzes the attachment of isoleucine to tRNA(Ile). As IleRS can inadvertently accommodate and process structurally similar amino acids such as valine, to avoid such errors it has two additional distinct tRNA(Ile)-dependent editing activities. One activity is designated as 'pretransfer' editing and involves the hydrolysis of activated Val-AMP. The other activity is designated 'posttransfer' editing and involves deacylation of mischarged Val-tRNA(Ile).</text>
</comment>
<organism evidence="18 19">
    <name type="scientific">Ligilactobacillus salivarius</name>
    <dbReference type="NCBI Taxonomy" id="1624"/>
    <lineage>
        <taxon>Bacteria</taxon>
        <taxon>Bacillati</taxon>
        <taxon>Bacillota</taxon>
        <taxon>Bacilli</taxon>
        <taxon>Lactobacillales</taxon>
        <taxon>Lactobacillaceae</taxon>
        <taxon>Ligilactobacillus</taxon>
    </lineage>
</organism>
<comment type="subunit">
    <text evidence="3 14">Monomer.</text>
</comment>
<reference evidence="18 19" key="1">
    <citation type="submission" date="2017-03" db="EMBL/GenBank/DDBJ databases">
        <title>Phylogenomics and comparative genomics of Lactobacillus salivarius, a mammalian gut commensal.</title>
        <authorList>
            <person name="Harris H.M."/>
        </authorList>
    </citation>
    <scope>NUCLEOTIDE SEQUENCE [LARGE SCALE GENOMIC DNA]</scope>
    <source>
        <strain evidence="18 19">LMG 14477</strain>
    </source>
</reference>
<dbReference type="InterPro" id="IPR009080">
    <property type="entry name" value="tRNAsynth_Ia_anticodon-bd"/>
</dbReference>
<dbReference type="Pfam" id="PF06827">
    <property type="entry name" value="zf-FPG_IleRS"/>
    <property type="match status" value="1"/>
</dbReference>
<evidence type="ECO:0000256" key="7">
    <source>
        <dbReference type="ARBA" id="ARBA00022741"/>
    </source>
</evidence>
<dbReference type="CDD" id="cd07960">
    <property type="entry name" value="Anticodon_Ia_Ile_BEm"/>
    <property type="match status" value="1"/>
</dbReference>
<feature type="short sequence motif" description="'KMSKS' region" evidence="14">
    <location>
        <begin position="597"/>
        <end position="601"/>
    </location>
</feature>
<evidence type="ECO:0000256" key="9">
    <source>
        <dbReference type="ARBA" id="ARBA00022840"/>
    </source>
</evidence>
<feature type="domain" description="Methionyl/Valyl/Leucyl/Isoleucyl-tRNA synthetase anticodon-binding" evidence="17">
    <location>
        <begin position="680"/>
        <end position="832"/>
    </location>
</feature>
<comment type="cofactor">
    <cofactor evidence="14">
        <name>Zn(2+)</name>
        <dbReference type="ChEBI" id="CHEBI:29105"/>
    </cofactor>
    <text evidence="14">Binds 1 zinc ion per subunit.</text>
</comment>
<keyword evidence="8 14" id="KW-0862">Zinc</keyword>
<feature type="binding site" evidence="14">
    <location>
        <position position="891"/>
    </location>
    <ligand>
        <name>Zn(2+)</name>
        <dbReference type="ChEBI" id="CHEBI:29105"/>
    </ligand>
</feature>
<comment type="domain">
    <text evidence="14">IleRS has two distinct active sites: one for aminoacylation and one for editing. The misactivated valine is translocated from the active site to the editing site, which sterically excludes the correctly activated isoleucine. The single editing site contains two valyl binding pockets, one specific for each substrate (Val-AMP or Val-tRNA(Ile)).</text>
</comment>
<dbReference type="InterPro" id="IPR013155">
    <property type="entry name" value="M/V/L/I-tRNA-synth_anticd-bd"/>
</dbReference>
<dbReference type="FunFam" id="1.10.730.20:FF:000001">
    <property type="entry name" value="Isoleucine--tRNA ligase"/>
    <property type="match status" value="1"/>
</dbReference>
<dbReference type="Gene3D" id="3.40.50.620">
    <property type="entry name" value="HUPs"/>
    <property type="match status" value="2"/>
</dbReference>
<dbReference type="GO" id="GO:0000049">
    <property type="term" value="F:tRNA binding"/>
    <property type="evidence" value="ECO:0007669"/>
    <property type="project" value="InterPro"/>
</dbReference>
<dbReference type="HAMAP" id="MF_02002">
    <property type="entry name" value="Ile_tRNA_synth_type1"/>
    <property type="match status" value="1"/>
</dbReference>
<dbReference type="Proteomes" id="UP000192638">
    <property type="component" value="Unassembled WGS sequence"/>
</dbReference>
<feature type="domain" description="Aminoacyl-tRNA synthetase class Ia" evidence="15">
    <location>
        <begin position="28"/>
        <end position="636"/>
    </location>
</feature>
<dbReference type="SUPFAM" id="SSF47323">
    <property type="entry name" value="Anticodon-binding domain of a subclass of class I aminoacyl-tRNA synthetases"/>
    <property type="match status" value="1"/>
</dbReference>
<dbReference type="InterPro" id="IPR009008">
    <property type="entry name" value="Val/Leu/Ile-tRNA-synth_edit"/>
</dbReference>
<dbReference type="GO" id="GO:0005829">
    <property type="term" value="C:cytosol"/>
    <property type="evidence" value="ECO:0007669"/>
    <property type="project" value="TreeGrafter"/>
</dbReference>
<feature type="binding site" evidence="14">
    <location>
        <position position="600"/>
    </location>
    <ligand>
        <name>ATP</name>
        <dbReference type="ChEBI" id="CHEBI:30616"/>
    </ligand>
</feature>
<comment type="catalytic activity">
    <reaction evidence="13 14">
        <text>tRNA(Ile) + L-isoleucine + ATP = L-isoleucyl-tRNA(Ile) + AMP + diphosphate</text>
        <dbReference type="Rhea" id="RHEA:11060"/>
        <dbReference type="Rhea" id="RHEA-COMP:9666"/>
        <dbReference type="Rhea" id="RHEA-COMP:9695"/>
        <dbReference type="ChEBI" id="CHEBI:30616"/>
        <dbReference type="ChEBI" id="CHEBI:33019"/>
        <dbReference type="ChEBI" id="CHEBI:58045"/>
        <dbReference type="ChEBI" id="CHEBI:78442"/>
        <dbReference type="ChEBI" id="CHEBI:78528"/>
        <dbReference type="ChEBI" id="CHEBI:456215"/>
        <dbReference type="EC" id="6.1.1.5"/>
    </reaction>
</comment>
<evidence type="ECO:0000256" key="14">
    <source>
        <dbReference type="HAMAP-Rule" id="MF_02002"/>
    </source>
</evidence>